<dbReference type="SUPFAM" id="SSF47090">
    <property type="entry name" value="PGBD-like"/>
    <property type="match status" value="1"/>
</dbReference>
<dbReference type="AlphaFoldDB" id="A0A7W8WXT5"/>
<dbReference type="Proteomes" id="UP000580797">
    <property type="component" value="Unassembled WGS sequence"/>
</dbReference>
<sequence length="276" mass="29721">MDGQSTVSGSRVFSVDLQPIFVINGKIPSFRDLSSGVSGADVQQLQEFLVSKRYLGTTFTRTRFDNATNTAVSKWAKDAGFSYDGTLPRWRVIYVPDLPKVLVPLESLRVGAQISQGQELLQGPVADPVFSFRVLPENVSKITPGLKVVIDTSGEQWSGRVSRLENTAGDVSETVAILEPEQGQASICGGECSRAVKLGDKTVLPGIIELIPEQTGVQIPTAAVRSDANNKTFVFISDGVRREITLKVSDQGKSIVEGINVGDRVLLGDASEEQTP</sequence>
<reference evidence="1 2" key="1">
    <citation type="submission" date="2020-08" db="EMBL/GenBank/DDBJ databases">
        <title>Sequencing the genomes of 1000 actinobacteria strains.</title>
        <authorList>
            <person name="Klenk H.-P."/>
        </authorList>
    </citation>
    <scope>NUCLEOTIDE SEQUENCE [LARGE SCALE GENOMIC DNA]</scope>
    <source>
        <strain evidence="1 2">DSM 105783</strain>
    </source>
</reference>
<dbReference type="Gene3D" id="1.10.101.10">
    <property type="entry name" value="PGBD-like superfamily/PGBD"/>
    <property type="match status" value="1"/>
</dbReference>
<accession>A0A7W8WXT5</accession>
<dbReference type="InterPro" id="IPR036365">
    <property type="entry name" value="PGBD-like_sf"/>
</dbReference>
<evidence type="ECO:0000313" key="2">
    <source>
        <dbReference type="Proteomes" id="UP000580797"/>
    </source>
</evidence>
<name>A0A7W8WXT5_9MICC</name>
<dbReference type="InterPro" id="IPR036366">
    <property type="entry name" value="PGBDSf"/>
</dbReference>
<organism evidence="1 2">
    <name type="scientific">Neomicrococcus aestuarii</name>
    <dbReference type="NCBI Taxonomy" id="556325"/>
    <lineage>
        <taxon>Bacteria</taxon>
        <taxon>Bacillati</taxon>
        <taxon>Actinomycetota</taxon>
        <taxon>Actinomycetes</taxon>
        <taxon>Micrococcales</taxon>
        <taxon>Micrococcaceae</taxon>
        <taxon>Neomicrococcus</taxon>
    </lineage>
</organism>
<proteinExistence type="predicted"/>
<evidence type="ECO:0000313" key="1">
    <source>
        <dbReference type="EMBL" id="MBB5511581.1"/>
    </source>
</evidence>
<evidence type="ECO:0008006" key="3">
    <source>
        <dbReference type="Google" id="ProtNLM"/>
    </source>
</evidence>
<protein>
    <recommendedName>
        <fullName evidence="3">Peptidoglycan binding-like domain-containing protein</fullName>
    </recommendedName>
</protein>
<dbReference type="EMBL" id="JACHDR010000001">
    <property type="protein sequence ID" value="MBB5511581.1"/>
    <property type="molecule type" value="Genomic_DNA"/>
</dbReference>
<gene>
    <name evidence="1" type="ORF">HD598_000268</name>
</gene>
<comment type="caution">
    <text evidence="1">The sequence shown here is derived from an EMBL/GenBank/DDBJ whole genome shotgun (WGS) entry which is preliminary data.</text>
</comment>
<dbReference type="RefSeq" id="WP_183663300.1">
    <property type="nucleotide sequence ID" value="NZ_BAAARH010000009.1"/>
</dbReference>